<accession>F5XRB4</accession>
<dbReference type="STRING" id="1032480.MLP_15900"/>
<name>F5XRB4_MICPN</name>
<dbReference type="Pfam" id="PF11209">
    <property type="entry name" value="LmeA"/>
    <property type="match status" value="1"/>
</dbReference>
<feature type="transmembrane region" description="Helical" evidence="1">
    <location>
        <begin position="21"/>
        <end position="39"/>
    </location>
</feature>
<proteinExistence type="predicted"/>
<keyword evidence="1" id="KW-1133">Transmembrane helix</keyword>
<dbReference type="HOGENOM" id="CLU_036478_2_0_11"/>
<dbReference type="EMBL" id="AP012204">
    <property type="protein sequence ID" value="BAK34604.1"/>
    <property type="molecule type" value="Genomic_DNA"/>
</dbReference>
<evidence type="ECO:0000313" key="2">
    <source>
        <dbReference type="EMBL" id="BAK34604.1"/>
    </source>
</evidence>
<evidence type="ECO:0008006" key="4">
    <source>
        <dbReference type="Google" id="ProtNLM"/>
    </source>
</evidence>
<evidence type="ECO:0000256" key="1">
    <source>
        <dbReference type="SAM" id="Phobius"/>
    </source>
</evidence>
<sequence>MPGGTTVQPLPPPQSKPRSRTVMIAVISVLAVLAVLIAGDRVANAVAQNTIASALQSELSTASKPEVRLGGFPFVTQALGGSFSSAHVTADDATVSSGDTTVTIAHLDATLTSITATDRYQNVVAARGEASALLDWSSVSSLVGQQMSYEADDRMRLNFNVPIGQLNIEGHITGRLQLDAERQTITVADPQVTVANIDVPQSVVEAVSRIVLRPYTLGDLPYDIELTGLTAQPDGVLLSGTGQNIPLRGQ</sequence>
<organism evidence="2 3">
    <name type="scientific">Microlunatus phosphovorus (strain ATCC 700054 / DSM 10555 / JCM 9379 / NBRC 101784 / NCIMB 13414 / VKM Ac-1990 / NM-1)</name>
    <dbReference type="NCBI Taxonomy" id="1032480"/>
    <lineage>
        <taxon>Bacteria</taxon>
        <taxon>Bacillati</taxon>
        <taxon>Actinomycetota</taxon>
        <taxon>Actinomycetes</taxon>
        <taxon>Propionibacteriales</taxon>
        <taxon>Propionibacteriaceae</taxon>
        <taxon>Microlunatus</taxon>
    </lineage>
</organism>
<dbReference type="eggNOG" id="ENOG5031G1R">
    <property type="taxonomic scope" value="Bacteria"/>
</dbReference>
<keyword evidence="1" id="KW-0472">Membrane</keyword>
<dbReference type="AlphaFoldDB" id="F5XRB4"/>
<protein>
    <recommendedName>
        <fullName evidence="4">DUF2993 domain-containing protein</fullName>
    </recommendedName>
</protein>
<gene>
    <name evidence="2" type="ordered locus">MLP_15900</name>
</gene>
<dbReference type="Proteomes" id="UP000007947">
    <property type="component" value="Chromosome"/>
</dbReference>
<dbReference type="KEGG" id="mph:MLP_15900"/>
<keyword evidence="3" id="KW-1185">Reference proteome</keyword>
<reference evidence="2 3" key="1">
    <citation type="submission" date="2011-05" db="EMBL/GenBank/DDBJ databases">
        <title>Whole genome sequence of Microlunatus phosphovorus NM-1.</title>
        <authorList>
            <person name="Hosoyama A."/>
            <person name="Sasaki K."/>
            <person name="Harada T."/>
            <person name="Igarashi R."/>
            <person name="Kawakoshi A."/>
            <person name="Sasagawa M."/>
            <person name="Fukada J."/>
            <person name="Nakamura S."/>
            <person name="Katano Y."/>
            <person name="Hanada S."/>
            <person name="Kamagata Y."/>
            <person name="Nakamura N."/>
            <person name="Yamazaki S."/>
            <person name="Fujita N."/>
        </authorList>
    </citation>
    <scope>NUCLEOTIDE SEQUENCE [LARGE SCALE GENOMIC DNA]</scope>
    <source>
        <strain evidence="3">ATCC 700054 / DSM 10555 / JCM 9379 / NBRC 101784 / NCIMB 13414 / VKM Ac-1990 / NM-1</strain>
    </source>
</reference>
<keyword evidence="1" id="KW-0812">Transmembrane</keyword>
<dbReference type="InterPro" id="IPR021373">
    <property type="entry name" value="DUF2993"/>
</dbReference>
<evidence type="ECO:0000313" key="3">
    <source>
        <dbReference type="Proteomes" id="UP000007947"/>
    </source>
</evidence>